<evidence type="ECO:0000313" key="3">
    <source>
        <dbReference type="Proteomes" id="UP000428330"/>
    </source>
</evidence>
<feature type="region of interest" description="Disordered" evidence="1">
    <location>
        <begin position="270"/>
        <end position="289"/>
    </location>
</feature>
<sequence length="289" mass="29927">MMQAQASLIAGGRLHLHHGPIDLIIGVEPEAQRSAAFEAAFVRFQTILQELTEELPLLRAPVDPTAALPSGQVARRMFDACRPLASLCFVTPMAAVAGAVAEEVLAAMTRATRLERAYVNNGGDIALHVSPGAEMKTAIMGLNGAELGRITLGSDDGIAGIATSGQGGRSLSLGIADSVTVLAATAARADVAATLIANAVDLPGHAAIRRATASHNHPDSDLGDQQIVTHVGPLHAQDVSDALIRGQKRADTLLASGQIRAAHLSLRGQSRMSGSLPIRAPSKEELAHA</sequence>
<dbReference type="PIRSF" id="PIRSF006421">
    <property type="entry name" value="UCP006421"/>
    <property type="match status" value="1"/>
</dbReference>
<dbReference type="InterPro" id="IPR003374">
    <property type="entry name" value="ApbE-like_sf"/>
</dbReference>
<keyword evidence="3" id="KW-1185">Reference proteome</keyword>
<accession>A0A6I6IUN7</accession>
<dbReference type="Gene3D" id="3.10.520.10">
    <property type="entry name" value="ApbE-like domains"/>
    <property type="match status" value="1"/>
</dbReference>
<dbReference type="NCBIfam" id="NF003322">
    <property type="entry name" value="PRK04334.1-2"/>
    <property type="match status" value="1"/>
</dbReference>
<gene>
    <name evidence="2" type="ORF">EI983_16080</name>
</gene>
<dbReference type="AlphaFoldDB" id="A0A6I6IUN7"/>
<dbReference type="InterPro" id="IPR007183">
    <property type="entry name" value="UPF0280"/>
</dbReference>
<dbReference type="KEGG" id="rom:EI983_16080"/>
<name>A0A6I6IUN7_9RHOB</name>
<protein>
    <submittedName>
        <fullName evidence="2">UPF0280 family protein</fullName>
    </submittedName>
</protein>
<evidence type="ECO:0000256" key="1">
    <source>
        <dbReference type="SAM" id="MobiDB-lite"/>
    </source>
</evidence>
<organism evidence="2 3">
    <name type="scientific">Roseovarius faecimaris</name>
    <dbReference type="NCBI Taxonomy" id="2494550"/>
    <lineage>
        <taxon>Bacteria</taxon>
        <taxon>Pseudomonadati</taxon>
        <taxon>Pseudomonadota</taxon>
        <taxon>Alphaproteobacteria</taxon>
        <taxon>Rhodobacterales</taxon>
        <taxon>Roseobacteraceae</taxon>
        <taxon>Roseovarius</taxon>
    </lineage>
</organism>
<evidence type="ECO:0000313" key="2">
    <source>
        <dbReference type="EMBL" id="QGY00446.1"/>
    </source>
</evidence>
<dbReference type="OrthoDB" id="9814719at2"/>
<reference evidence="3" key="1">
    <citation type="submission" date="2018-12" db="EMBL/GenBank/DDBJ databases">
        <title>Complete genome sequence of Roseovarius sp. MME-070.</title>
        <authorList>
            <person name="Nam Y.-D."/>
            <person name="Kang J."/>
            <person name="Chung W.-H."/>
            <person name="Park Y.S."/>
        </authorList>
    </citation>
    <scope>NUCLEOTIDE SEQUENCE [LARGE SCALE GENOMIC DNA]</scope>
    <source>
        <strain evidence="3">MME-070</strain>
    </source>
</reference>
<dbReference type="Proteomes" id="UP000428330">
    <property type="component" value="Chromosome"/>
</dbReference>
<dbReference type="EMBL" id="CP034348">
    <property type="protein sequence ID" value="QGY00446.1"/>
    <property type="molecule type" value="Genomic_DNA"/>
</dbReference>
<dbReference type="SUPFAM" id="SSF143631">
    <property type="entry name" value="ApbE-like"/>
    <property type="match status" value="1"/>
</dbReference>
<proteinExistence type="predicted"/>